<dbReference type="AlphaFoldDB" id="A0AAW2JY25"/>
<comment type="caution">
    <text evidence="1">The sequence shown here is derived from an EMBL/GenBank/DDBJ whole genome shotgun (WGS) entry which is preliminary data.</text>
</comment>
<proteinExistence type="predicted"/>
<dbReference type="EMBL" id="JACGWJ010000031">
    <property type="protein sequence ID" value="KAL0299359.1"/>
    <property type="molecule type" value="Genomic_DNA"/>
</dbReference>
<evidence type="ECO:0000313" key="1">
    <source>
        <dbReference type="EMBL" id="KAL0299359.1"/>
    </source>
</evidence>
<evidence type="ECO:0008006" key="2">
    <source>
        <dbReference type="Google" id="ProtNLM"/>
    </source>
</evidence>
<gene>
    <name evidence="1" type="ORF">Sradi_6595700</name>
</gene>
<reference evidence="1" key="1">
    <citation type="submission" date="2020-06" db="EMBL/GenBank/DDBJ databases">
        <authorList>
            <person name="Li T."/>
            <person name="Hu X."/>
            <person name="Zhang T."/>
            <person name="Song X."/>
            <person name="Zhang H."/>
            <person name="Dai N."/>
            <person name="Sheng W."/>
            <person name="Hou X."/>
            <person name="Wei L."/>
        </authorList>
    </citation>
    <scope>NUCLEOTIDE SEQUENCE</scope>
    <source>
        <strain evidence="1">G02</strain>
        <tissue evidence="1">Leaf</tissue>
    </source>
</reference>
<accession>A0AAW2JY25</accession>
<protein>
    <recommendedName>
        <fullName evidence="2">Defensin-like protein</fullName>
    </recommendedName>
</protein>
<sequence>MDAGFWYSGDGAVCEKQIDFATCDKAHPGSCDNICRSGLFFPPYSLIRSVCEERFKYGKFQYYCACLWECDARSRPQAHPPTSHT</sequence>
<organism evidence="1">
    <name type="scientific">Sesamum radiatum</name>
    <name type="common">Black benniseed</name>
    <dbReference type="NCBI Taxonomy" id="300843"/>
    <lineage>
        <taxon>Eukaryota</taxon>
        <taxon>Viridiplantae</taxon>
        <taxon>Streptophyta</taxon>
        <taxon>Embryophyta</taxon>
        <taxon>Tracheophyta</taxon>
        <taxon>Spermatophyta</taxon>
        <taxon>Magnoliopsida</taxon>
        <taxon>eudicotyledons</taxon>
        <taxon>Gunneridae</taxon>
        <taxon>Pentapetalae</taxon>
        <taxon>asterids</taxon>
        <taxon>lamiids</taxon>
        <taxon>Lamiales</taxon>
        <taxon>Pedaliaceae</taxon>
        <taxon>Sesamum</taxon>
    </lineage>
</organism>
<reference evidence="1" key="2">
    <citation type="journal article" date="2024" name="Plant">
        <title>Genomic evolution and insights into agronomic trait innovations of Sesamum species.</title>
        <authorList>
            <person name="Miao H."/>
            <person name="Wang L."/>
            <person name="Qu L."/>
            <person name="Liu H."/>
            <person name="Sun Y."/>
            <person name="Le M."/>
            <person name="Wang Q."/>
            <person name="Wei S."/>
            <person name="Zheng Y."/>
            <person name="Lin W."/>
            <person name="Duan Y."/>
            <person name="Cao H."/>
            <person name="Xiong S."/>
            <person name="Wang X."/>
            <person name="Wei L."/>
            <person name="Li C."/>
            <person name="Ma Q."/>
            <person name="Ju M."/>
            <person name="Zhao R."/>
            <person name="Li G."/>
            <person name="Mu C."/>
            <person name="Tian Q."/>
            <person name="Mei H."/>
            <person name="Zhang T."/>
            <person name="Gao T."/>
            <person name="Zhang H."/>
        </authorList>
    </citation>
    <scope>NUCLEOTIDE SEQUENCE</scope>
    <source>
        <strain evidence="1">G02</strain>
    </source>
</reference>
<name>A0AAW2JY25_SESRA</name>